<evidence type="ECO:0000313" key="2">
    <source>
        <dbReference type="Proteomes" id="UP000199215"/>
    </source>
</evidence>
<organism evidence="1 2">
    <name type="scientific">Halopenitus malekzadehii</name>
    <dbReference type="NCBI Taxonomy" id="1267564"/>
    <lineage>
        <taxon>Archaea</taxon>
        <taxon>Methanobacteriati</taxon>
        <taxon>Methanobacteriota</taxon>
        <taxon>Stenosarchaea group</taxon>
        <taxon>Halobacteria</taxon>
        <taxon>Halobacteriales</taxon>
        <taxon>Haloferacaceae</taxon>
        <taxon>Halopenitus</taxon>
    </lineage>
</organism>
<protein>
    <submittedName>
        <fullName evidence="1">Uncharacterized protein</fullName>
    </submittedName>
</protein>
<dbReference type="EMBL" id="FNWU01000001">
    <property type="protein sequence ID" value="SEH42861.1"/>
    <property type="molecule type" value="Genomic_DNA"/>
</dbReference>
<proteinExistence type="predicted"/>
<sequence>MVAVLRCWIGSHVEPELLIGDSNRALIDDDPI</sequence>
<reference evidence="1 2" key="1">
    <citation type="submission" date="2016-10" db="EMBL/GenBank/DDBJ databases">
        <authorList>
            <person name="de Groot N.N."/>
        </authorList>
    </citation>
    <scope>NUCLEOTIDE SEQUENCE [LARGE SCALE GENOMIC DNA]</scope>
    <source>
        <strain evidence="1 2">IBRC-M10418</strain>
    </source>
</reference>
<name>A0A1H6I978_9EURY</name>
<keyword evidence="2" id="KW-1185">Reference proteome</keyword>
<dbReference type="AlphaFoldDB" id="A0A1H6I978"/>
<evidence type="ECO:0000313" key="1">
    <source>
        <dbReference type="EMBL" id="SEH42861.1"/>
    </source>
</evidence>
<dbReference type="Proteomes" id="UP000199215">
    <property type="component" value="Unassembled WGS sequence"/>
</dbReference>
<accession>A0A1H6I978</accession>
<gene>
    <name evidence="1" type="ORF">SAMN05192561_101958</name>
</gene>